<dbReference type="Proteomes" id="UP001596160">
    <property type="component" value="Unassembled WGS sequence"/>
</dbReference>
<dbReference type="GO" id="GO:0016787">
    <property type="term" value="F:hydrolase activity"/>
    <property type="evidence" value="ECO:0007669"/>
    <property type="project" value="UniProtKB-KW"/>
</dbReference>
<dbReference type="PANTHER" id="PTHR43194:SF5">
    <property type="entry name" value="PIMELOYL-[ACYL-CARRIER PROTEIN] METHYL ESTER ESTERASE"/>
    <property type="match status" value="1"/>
</dbReference>
<evidence type="ECO:0000259" key="2">
    <source>
        <dbReference type="Pfam" id="PF00561"/>
    </source>
</evidence>
<dbReference type="Gene3D" id="3.40.50.1820">
    <property type="entry name" value="alpha/beta hydrolase"/>
    <property type="match status" value="1"/>
</dbReference>
<dbReference type="PANTHER" id="PTHR43194">
    <property type="entry name" value="HYDROLASE ALPHA/BETA FOLD FAMILY"/>
    <property type="match status" value="1"/>
</dbReference>
<dbReference type="InterPro" id="IPR000639">
    <property type="entry name" value="Epox_hydrolase-like"/>
</dbReference>
<keyword evidence="1" id="KW-0732">Signal</keyword>
<dbReference type="PRINTS" id="PR00111">
    <property type="entry name" value="ABHYDROLASE"/>
</dbReference>
<evidence type="ECO:0000313" key="4">
    <source>
        <dbReference type="Proteomes" id="UP001596160"/>
    </source>
</evidence>
<dbReference type="InterPro" id="IPR000073">
    <property type="entry name" value="AB_hydrolase_1"/>
</dbReference>
<accession>A0ABW0AM16</accession>
<dbReference type="EMBL" id="JBHSKP010000011">
    <property type="protein sequence ID" value="MFC5153748.1"/>
    <property type="molecule type" value="Genomic_DNA"/>
</dbReference>
<reference evidence="4" key="1">
    <citation type="journal article" date="2019" name="Int. J. Syst. Evol. Microbiol.">
        <title>The Global Catalogue of Microorganisms (GCM) 10K type strain sequencing project: providing services to taxonomists for standard genome sequencing and annotation.</title>
        <authorList>
            <consortium name="The Broad Institute Genomics Platform"/>
            <consortium name="The Broad Institute Genome Sequencing Center for Infectious Disease"/>
            <person name="Wu L."/>
            <person name="Ma J."/>
        </authorList>
    </citation>
    <scope>NUCLEOTIDE SEQUENCE [LARGE SCALE GENOMIC DNA]</scope>
    <source>
        <strain evidence="4">PCU 266</strain>
    </source>
</reference>
<dbReference type="PRINTS" id="PR00412">
    <property type="entry name" value="EPOXHYDRLASE"/>
</dbReference>
<evidence type="ECO:0000313" key="3">
    <source>
        <dbReference type="EMBL" id="MFC5153748.1"/>
    </source>
</evidence>
<name>A0ABW0AM16_9ACTN</name>
<feature type="chain" id="PRO_5046085422" evidence="1">
    <location>
        <begin position="32"/>
        <end position="355"/>
    </location>
</feature>
<feature type="signal peptide" evidence="1">
    <location>
        <begin position="1"/>
        <end position="31"/>
    </location>
</feature>
<keyword evidence="3" id="KW-0378">Hydrolase</keyword>
<gene>
    <name evidence="3" type="ORF">ACFPRH_18600</name>
</gene>
<dbReference type="InterPro" id="IPR050228">
    <property type="entry name" value="Carboxylesterase_BioH"/>
</dbReference>
<dbReference type="InterPro" id="IPR006311">
    <property type="entry name" value="TAT_signal"/>
</dbReference>
<dbReference type="InterPro" id="IPR029058">
    <property type="entry name" value="AB_hydrolase_fold"/>
</dbReference>
<sequence length="355" mass="38789">MSNTRRTFLTVGATTAAALGAGAVTAVSANAAEVPRTRPEPVYETPLGIAMEGYPSAHPVRFLRLVNQGETVNMAYLDIAPAPHSPQGVSGRTVLLLHGKNFDGGAWEPTARALAAAGHRVVVPDQIGFGRSSKPALEYSFELLARNTVALLDQLEVARADVIGHSMGGMLGVRFALEHPDRTGRLVLANPVGLEDYRELVPALSTERLFADELANTGLEGIRAFYRAYVVQWRRAYERNVELRYRVTLGGEYPRWALASARTYQMAYHQPVLADLPRLRLPVLLVIGQKDRAAIGKSYATPENRAKLGDFPVLGRRAAAAIPGARLVELADVGHLPQLEARERFEREVLAFLRD</sequence>
<dbReference type="SUPFAM" id="SSF53474">
    <property type="entry name" value="alpha/beta-Hydrolases"/>
    <property type="match status" value="1"/>
</dbReference>
<dbReference type="Pfam" id="PF00561">
    <property type="entry name" value="Abhydrolase_1"/>
    <property type="match status" value="1"/>
</dbReference>
<feature type="domain" description="AB hydrolase-1" evidence="2">
    <location>
        <begin position="93"/>
        <end position="340"/>
    </location>
</feature>
<dbReference type="PROSITE" id="PS51318">
    <property type="entry name" value="TAT"/>
    <property type="match status" value="1"/>
</dbReference>
<organism evidence="3 4">
    <name type="scientific">Streptomyces amakusaensis</name>
    <dbReference type="NCBI Taxonomy" id="67271"/>
    <lineage>
        <taxon>Bacteria</taxon>
        <taxon>Bacillati</taxon>
        <taxon>Actinomycetota</taxon>
        <taxon>Actinomycetes</taxon>
        <taxon>Kitasatosporales</taxon>
        <taxon>Streptomycetaceae</taxon>
        <taxon>Streptomyces</taxon>
    </lineage>
</organism>
<dbReference type="RefSeq" id="WP_344471918.1">
    <property type="nucleotide sequence ID" value="NZ_BAAASB010000001.1"/>
</dbReference>
<keyword evidence="4" id="KW-1185">Reference proteome</keyword>
<proteinExistence type="predicted"/>
<comment type="caution">
    <text evidence="3">The sequence shown here is derived from an EMBL/GenBank/DDBJ whole genome shotgun (WGS) entry which is preliminary data.</text>
</comment>
<protein>
    <submittedName>
        <fullName evidence="3">Alpha/beta fold hydrolase</fullName>
    </submittedName>
</protein>
<evidence type="ECO:0000256" key="1">
    <source>
        <dbReference type="SAM" id="SignalP"/>
    </source>
</evidence>